<dbReference type="RefSeq" id="WP_013562048.1">
    <property type="nucleotide sequence ID" value="NC_014961.1"/>
</dbReference>
<dbReference type="KEGG" id="dmu:Desmu_0514"/>
<keyword evidence="4" id="KW-1185">Reference proteome</keyword>
<dbReference type="PANTHER" id="PTHR43708:SF8">
    <property type="entry name" value="OXIDOREDUCTASE"/>
    <property type="match status" value="1"/>
</dbReference>
<dbReference type="SUPFAM" id="SSF51735">
    <property type="entry name" value="NAD(P)-binding Rossmann-fold domains"/>
    <property type="match status" value="1"/>
</dbReference>
<feature type="domain" description="Gfo/Idh/MocA-like oxidoreductase N-terminal" evidence="1">
    <location>
        <begin position="2"/>
        <end position="124"/>
    </location>
</feature>
<dbReference type="InterPro" id="IPR036291">
    <property type="entry name" value="NAD(P)-bd_dom_sf"/>
</dbReference>
<evidence type="ECO:0000313" key="3">
    <source>
        <dbReference type="EMBL" id="ADV64826.1"/>
    </source>
</evidence>
<dbReference type="AlphaFoldDB" id="E8R8K0"/>
<dbReference type="PANTHER" id="PTHR43708">
    <property type="entry name" value="CONSERVED EXPRESSED OXIDOREDUCTASE (EUROFUNG)"/>
    <property type="match status" value="1"/>
</dbReference>
<dbReference type="HOGENOM" id="CLU_023194_1_3_2"/>
<dbReference type="GeneID" id="10153207"/>
<sequence length="408" mass="45795" precursor="true">MLRVGFVGSGFVARFHLRAFASVPNAIVSSVYSPTGRRDLVALAREIGYPEPSVYSDLREMLRKEKIDALWILTPNHTRLDVTRTIVEEVTQGSSVKAVAYEKPLARNLEEAAGILELVRKAGLLHGYLENQVFAPSVVRGREIAWRRGAALTGRPYLSRAAEEHGGPHSHWFWNPAYSGGGVLLDMGCHSIEAGRYLLSEPGKNYKDLKPVKVVGFTETLKWRRPLYVEKLLKAHGVDYRVIPVEDYARVVITYEAEDGTLAVAESSNAWSFVGPGLRLTFELFGPEYYMSINTLQPELFVFFSREVKGPAGEDLVEKQAAEQGLMPALPDEAFAYGYIYEDQEFTRAFAENKTPRENLFHAVEVMELLMAAYKSAEIGEPVKLPDPSLREYRPLPYRRALEEHGGK</sequence>
<dbReference type="Gene3D" id="3.40.50.720">
    <property type="entry name" value="NAD(P)-binding Rossmann-like Domain"/>
    <property type="match status" value="1"/>
</dbReference>
<dbReference type="STRING" id="765177.Desmu_0514"/>
<gene>
    <name evidence="3" type="ordered locus">Desmu_0514</name>
</gene>
<dbReference type="Proteomes" id="UP000001068">
    <property type="component" value="Chromosome"/>
</dbReference>
<dbReference type="EMBL" id="CP002363">
    <property type="protein sequence ID" value="ADV64826.1"/>
    <property type="molecule type" value="Genomic_DNA"/>
</dbReference>
<evidence type="ECO:0000313" key="4">
    <source>
        <dbReference type="Proteomes" id="UP000001068"/>
    </source>
</evidence>
<reference evidence="3 4" key="2">
    <citation type="journal article" date="2011" name="Stand. Genomic Sci.">
        <title>Complete genome sequence of Desulfurococcus mucosus type strain (O7/1).</title>
        <authorList>
            <person name="Wirth R."/>
            <person name="Chertkov O."/>
            <person name="Held B."/>
            <person name="Lapidus A."/>
            <person name="Nolan M."/>
            <person name="Lucas S."/>
            <person name="Hammon N."/>
            <person name="Deshpande S."/>
            <person name="Cheng J.F."/>
            <person name="Tapia R."/>
            <person name="Han C."/>
            <person name="Goodwin L."/>
            <person name="Pitluck S."/>
            <person name="Liolios K."/>
            <person name="Ioanna P."/>
            <person name="Ivanova N."/>
            <person name="Mavromatis K."/>
            <person name="Mikhailova N."/>
            <person name="Pati A."/>
            <person name="Chen A."/>
            <person name="Palaniappan K."/>
            <person name="Land M."/>
            <person name="Hauser L."/>
            <person name="Chang Y.J."/>
            <person name="Jeffries C.D."/>
            <person name="Bilek Y."/>
            <person name="Hader T."/>
            <person name="Rohde M."/>
            <person name="Spring S."/>
            <person name="Sikorski J."/>
            <person name="Goker M."/>
            <person name="Woyke T."/>
            <person name="Bristow J."/>
            <person name="Eisen J.A."/>
            <person name="Markowitz V."/>
            <person name="Hugenholtz P."/>
            <person name="Kyrpides N.C."/>
            <person name="Klenk H.P."/>
        </authorList>
    </citation>
    <scope>NUCLEOTIDE SEQUENCE [LARGE SCALE GENOMIC DNA]</scope>
    <source>
        <strain evidence="4">ATCC 35584 / DSM 2162 / JCM 9187 / O7/1</strain>
    </source>
</reference>
<dbReference type="InterPro" id="IPR051317">
    <property type="entry name" value="Gfo/Idh/MocA_oxidoreduct"/>
</dbReference>
<feature type="domain" description="GFO/IDH/MocA-like oxidoreductase" evidence="2">
    <location>
        <begin position="154"/>
        <end position="286"/>
    </location>
</feature>
<proteinExistence type="predicted"/>
<dbReference type="Gene3D" id="3.30.360.10">
    <property type="entry name" value="Dihydrodipicolinate Reductase, domain 2"/>
    <property type="match status" value="1"/>
</dbReference>
<dbReference type="SUPFAM" id="SSF55347">
    <property type="entry name" value="Glyceraldehyde-3-phosphate dehydrogenase-like, C-terminal domain"/>
    <property type="match status" value="1"/>
</dbReference>
<evidence type="ECO:0000259" key="1">
    <source>
        <dbReference type="Pfam" id="PF01408"/>
    </source>
</evidence>
<organism evidence="3 4">
    <name type="scientific">Desulfurococcus mucosus (strain ATCC 35584 / DSM 2162 / JCM 9187 / O7/1)</name>
    <dbReference type="NCBI Taxonomy" id="765177"/>
    <lineage>
        <taxon>Archaea</taxon>
        <taxon>Thermoproteota</taxon>
        <taxon>Thermoprotei</taxon>
        <taxon>Desulfurococcales</taxon>
        <taxon>Desulfurococcaceae</taxon>
        <taxon>Desulfurococcus</taxon>
    </lineage>
</organism>
<accession>E8R8K0</accession>
<dbReference type="Pfam" id="PF22725">
    <property type="entry name" value="GFO_IDH_MocA_C3"/>
    <property type="match status" value="1"/>
</dbReference>
<dbReference type="InterPro" id="IPR055170">
    <property type="entry name" value="GFO_IDH_MocA-like_dom"/>
</dbReference>
<reference evidence="4" key="1">
    <citation type="submission" date="2010-11" db="EMBL/GenBank/DDBJ databases">
        <title>The complete genome of Desulfurococcus mucosus DSM 2162.</title>
        <authorList>
            <consortium name="US DOE Joint Genome Institute (JGI-PGF)"/>
            <person name="Lucas S."/>
            <person name="Copeland A."/>
            <person name="Lapidus A."/>
            <person name="Bruce D."/>
            <person name="Goodwin L."/>
            <person name="Pitluck S."/>
            <person name="Kyrpides N."/>
            <person name="Mavromatis K."/>
            <person name="Pagani I."/>
            <person name="Ivanova N."/>
            <person name="Ovchinnikova G."/>
            <person name="Chertkov O."/>
            <person name="Held B."/>
            <person name="Brettin T."/>
            <person name="Detter J.C."/>
            <person name="Tapia R."/>
            <person name="Han C."/>
            <person name="Land M."/>
            <person name="Hauser L."/>
            <person name="Markowitz V."/>
            <person name="Cheng J.-F."/>
            <person name="Hugenholtz P."/>
            <person name="Woyke T."/>
            <person name="Wu D."/>
            <person name="Wirth R."/>
            <person name="Bilek Y."/>
            <person name="Hader T."/>
            <person name="Klenk H.-P."/>
            <person name="Eisen J.A."/>
        </authorList>
    </citation>
    <scope>NUCLEOTIDE SEQUENCE [LARGE SCALE GENOMIC DNA]</scope>
    <source>
        <strain evidence="4">ATCC 35584 / DSM 2162 / JCM 9187 / O7/1</strain>
    </source>
</reference>
<name>E8R8K0_DESM0</name>
<dbReference type="Pfam" id="PF01408">
    <property type="entry name" value="GFO_IDH_MocA"/>
    <property type="match status" value="1"/>
</dbReference>
<dbReference type="eggNOG" id="arCOG01622">
    <property type="taxonomic scope" value="Archaea"/>
</dbReference>
<protein>
    <submittedName>
        <fullName evidence="3">Oxidoreductase domain protein</fullName>
    </submittedName>
</protein>
<dbReference type="OrthoDB" id="226094at2157"/>
<evidence type="ECO:0000259" key="2">
    <source>
        <dbReference type="Pfam" id="PF22725"/>
    </source>
</evidence>
<dbReference type="GO" id="GO:0000166">
    <property type="term" value="F:nucleotide binding"/>
    <property type="evidence" value="ECO:0007669"/>
    <property type="project" value="InterPro"/>
</dbReference>
<dbReference type="InterPro" id="IPR000683">
    <property type="entry name" value="Gfo/Idh/MocA-like_OxRdtase_N"/>
</dbReference>